<reference evidence="6 7" key="1">
    <citation type="submission" date="2019-09" db="EMBL/GenBank/DDBJ databases">
        <title>Draft genome sequencing and comparative genomics of hatchery-associated Vibrios.</title>
        <authorList>
            <person name="Kehlet-Delgado H."/>
            <person name="Mueller R.S."/>
        </authorList>
    </citation>
    <scope>NUCLEOTIDE SEQUENCE [LARGE SCALE GENOMIC DNA]</scope>
    <source>
        <strain evidence="6 7">00-90-10</strain>
    </source>
</reference>
<proteinExistence type="inferred from homology"/>
<keyword evidence="2" id="KW-0805">Transcription regulation</keyword>
<dbReference type="Pfam" id="PF00126">
    <property type="entry name" value="HTH_1"/>
    <property type="match status" value="1"/>
</dbReference>
<name>A0A7Y4DR65_9VIBR</name>
<sequence>MKGATYNQLTMFHAIVSEGSISGAARQLEVAPPSVSQALKTLENELGLPLFTRSTRRVELTEAGRALYTKTVDAISDLSSAMESVADLSRNPSGHVSITVPRFAYKKWIEPIYAEFCVQYPDIQLEISISDATVDILKDGIDLGIRFGDKVEEGMVARPITPRLKEALFASSAYIERHGVPKSIEELQEHKLIQYRFITSNKLALLPLMDGGNTVQANVETAMIVNDTDIMVDAAKKGLGIGRLLEPMVERELKSGELLPILEDCWSDNSGLYLYFHRNSQKARRVRVLIDFLHEKIVGGSL</sequence>
<evidence type="ECO:0000256" key="2">
    <source>
        <dbReference type="ARBA" id="ARBA00023015"/>
    </source>
</evidence>
<evidence type="ECO:0000313" key="7">
    <source>
        <dbReference type="Proteomes" id="UP000525336"/>
    </source>
</evidence>
<dbReference type="Proteomes" id="UP000525336">
    <property type="component" value="Unassembled WGS sequence"/>
</dbReference>
<evidence type="ECO:0000313" key="6">
    <source>
        <dbReference type="EMBL" id="NOH33101.1"/>
    </source>
</evidence>
<protein>
    <submittedName>
        <fullName evidence="6">LysR family transcriptional regulator</fullName>
    </submittedName>
</protein>
<dbReference type="SUPFAM" id="SSF46785">
    <property type="entry name" value="Winged helix' DNA-binding domain"/>
    <property type="match status" value="1"/>
</dbReference>
<dbReference type="Gene3D" id="1.10.10.10">
    <property type="entry name" value="Winged helix-like DNA-binding domain superfamily/Winged helix DNA-binding domain"/>
    <property type="match status" value="1"/>
</dbReference>
<keyword evidence="3" id="KW-0238">DNA-binding</keyword>
<dbReference type="PANTHER" id="PTHR30537">
    <property type="entry name" value="HTH-TYPE TRANSCRIPTIONAL REGULATOR"/>
    <property type="match status" value="1"/>
</dbReference>
<comment type="caution">
    <text evidence="6">The sequence shown here is derived from an EMBL/GenBank/DDBJ whole genome shotgun (WGS) entry which is preliminary data.</text>
</comment>
<organism evidence="6 7">
    <name type="scientific">Vibrio chagasii</name>
    <dbReference type="NCBI Taxonomy" id="170679"/>
    <lineage>
        <taxon>Bacteria</taxon>
        <taxon>Pseudomonadati</taxon>
        <taxon>Pseudomonadota</taxon>
        <taxon>Gammaproteobacteria</taxon>
        <taxon>Vibrionales</taxon>
        <taxon>Vibrionaceae</taxon>
        <taxon>Vibrio</taxon>
    </lineage>
</organism>
<dbReference type="FunFam" id="1.10.10.10:FF:000001">
    <property type="entry name" value="LysR family transcriptional regulator"/>
    <property type="match status" value="1"/>
</dbReference>
<dbReference type="SUPFAM" id="SSF53850">
    <property type="entry name" value="Periplasmic binding protein-like II"/>
    <property type="match status" value="1"/>
</dbReference>
<accession>A0A7Y4DR65</accession>
<dbReference type="InterPro" id="IPR058163">
    <property type="entry name" value="LysR-type_TF_proteobact-type"/>
</dbReference>
<dbReference type="InterPro" id="IPR036390">
    <property type="entry name" value="WH_DNA-bd_sf"/>
</dbReference>
<dbReference type="GO" id="GO:0003700">
    <property type="term" value="F:DNA-binding transcription factor activity"/>
    <property type="evidence" value="ECO:0007669"/>
    <property type="project" value="InterPro"/>
</dbReference>
<dbReference type="Pfam" id="PF03466">
    <property type="entry name" value="LysR_substrate"/>
    <property type="match status" value="1"/>
</dbReference>
<evidence type="ECO:0000259" key="5">
    <source>
        <dbReference type="PROSITE" id="PS50931"/>
    </source>
</evidence>
<keyword evidence="4" id="KW-0804">Transcription</keyword>
<dbReference type="RefSeq" id="WP_171367221.1">
    <property type="nucleotide sequence ID" value="NZ_VTXW01000004.1"/>
</dbReference>
<dbReference type="InterPro" id="IPR005119">
    <property type="entry name" value="LysR_subst-bd"/>
</dbReference>
<dbReference type="PANTHER" id="PTHR30537:SF5">
    <property type="entry name" value="HTH-TYPE TRANSCRIPTIONAL ACTIVATOR TTDR-RELATED"/>
    <property type="match status" value="1"/>
</dbReference>
<dbReference type="PROSITE" id="PS50931">
    <property type="entry name" value="HTH_LYSR"/>
    <property type="match status" value="1"/>
</dbReference>
<dbReference type="InterPro" id="IPR000847">
    <property type="entry name" value="LysR_HTH_N"/>
</dbReference>
<gene>
    <name evidence="6" type="ORF">F0245_06895</name>
</gene>
<evidence type="ECO:0000256" key="1">
    <source>
        <dbReference type="ARBA" id="ARBA00009437"/>
    </source>
</evidence>
<dbReference type="EMBL" id="VTXW01000004">
    <property type="protein sequence ID" value="NOH33101.1"/>
    <property type="molecule type" value="Genomic_DNA"/>
</dbReference>
<dbReference type="Gene3D" id="3.40.190.290">
    <property type="match status" value="1"/>
</dbReference>
<evidence type="ECO:0000256" key="4">
    <source>
        <dbReference type="ARBA" id="ARBA00023163"/>
    </source>
</evidence>
<feature type="domain" description="HTH lysR-type" evidence="5">
    <location>
        <begin position="1"/>
        <end position="61"/>
    </location>
</feature>
<dbReference type="AlphaFoldDB" id="A0A7Y4DR65"/>
<dbReference type="GO" id="GO:0003677">
    <property type="term" value="F:DNA binding"/>
    <property type="evidence" value="ECO:0007669"/>
    <property type="project" value="UniProtKB-KW"/>
</dbReference>
<comment type="similarity">
    <text evidence="1">Belongs to the LysR transcriptional regulatory family.</text>
</comment>
<dbReference type="PRINTS" id="PR00039">
    <property type="entry name" value="HTHLYSR"/>
</dbReference>
<evidence type="ECO:0000256" key="3">
    <source>
        <dbReference type="ARBA" id="ARBA00023125"/>
    </source>
</evidence>
<dbReference type="InterPro" id="IPR036388">
    <property type="entry name" value="WH-like_DNA-bd_sf"/>
</dbReference>